<evidence type="ECO:0000256" key="1">
    <source>
        <dbReference type="SAM" id="MobiDB-lite"/>
    </source>
</evidence>
<protein>
    <submittedName>
        <fullName evidence="2">Uncharacterized protein</fullName>
    </submittedName>
</protein>
<name>A0ABN7AT80_9HEMI</name>
<feature type="region of interest" description="Disordered" evidence="1">
    <location>
        <begin position="124"/>
        <end position="158"/>
    </location>
</feature>
<feature type="compositionally biased region" description="Polar residues" evidence="1">
    <location>
        <begin position="125"/>
        <end position="136"/>
    </location>
</feature>
<keyword evidence="3" id="KW-1185">Reference proteome</keyword>
<feature type="region of interest" description="Disordered" evidence="1">
    <location>
        <begin position="405"/>
        <end position="428"/>
    </location>
</feature>
<sequence length="641" mass="70894">MPGYRELVSALEKLNLLQWMPLRNPDTFPQSPGFIEETYVVLGWRRPMMEYVQEAHRNYSKISNSRSKVKPLVRWRRSRPSIDVGCVSYSSVESAEKKLEIHRIPGISSVQPRGSADVLTGQLHVGSSSGRQTVPQPQILPPPMRETSSTHSKEPPLPENVLMVVNTDLGKVLVSFPPQPVPKPPNPPPSQTFPATGLTLVDLLKSSWPPCNAGGLNPKFQSPYAPSSSAASVPWNAQQPARCCTWNPHCSQTPLAVRTPQPAPALLSPPKIQTVGTSNICLPPGSRSSETAGTPSINLTGDPNPHCRICPSKKNQSPPCLPGIVGDSTIVYSKKRSNKTELKANKKQKRSAHYQSARRTTGPPKTRLTIQEMKILYCPEECYVRLERMKLTTIRRLCRKKHFRGKVGKNGHSTGPSQQSAPFRKPRTKPMFCRVGENIVPKLKISLKHLSSTNEANPSLDSAGSKHLDDDISEKENFPVDIEDSKIDLCLSLPFKRSSSPILDSPPMKKIDLSLVKFLDLKTGDLTTTFIKSEDSAKNSAFSDSFFNMAMPDVNLNYKVPTAVSAGGELNLKSLNCSEFEARPSLMVTMKKVDSWENLLCNICSCTFPNVQEWTCHYSEGCTSAVTDHRLSPNRNLNPVF</sequence>
<dbReference type="Proteomes" id="UP001307889">
    <property type="component" value="Chromosome 6"/>
</dbReference>
<evidence type="ECO:0000313" key="2">
    <source>
        <dbReference type="EMBL" id="BES95396.1"/>
    </source>
</evidence>
<feature type="region of interest" description="Disordered" evidence="1">
    <location>
        <begin position="336"/>
        <end position="364"/>
    </location>
</feature>
<feature type="compositionally biased region" description="Polar residues" evidence="1">
    <location>
        <begin position="411"/>
        <end position="421"/>
    </location>
</feature>
<accession>A0ABN7AT80</accession>
<evidence type="ECO:0000313" key="3">
    <source>
        <dbReference type="Proteomes" id="UP001307889"/>
    </source>
</evidence>
<dbReference type="EMBL" id="AP028914">
    <property type="protein sequence ID" value="BES95396.1"/>
    <property type="molecule type" value="Genomic_DNA"/>
</dbReference>
<gene>
    <name evidence="2" type="ORF">NTJ_08200</name>
</gene>
<organism evidence="2 3">
    <name type="scientific">Nesidiocoris tenuis</name>
    <dbReference type="NCBI Taxonomy" id="355587"/>
    <lineage>
        <taxon>Eukaryota</taxon>
        <taxon>Metazoa</taxon>
        <taxon>Ecdysozoa</taxon>
        <taxon>Arthropoda</taxon>
        <taxon>Hexapoda</taxon>
        <taxon>Insecta</taxon>
        <taxon>Pterygota</taxon>
        <taxon>Neoptera</taxon>
        <taxon>Paraneoptera</taxon>
        <taxon>Hemiptera</taxon>
        <taxon>Heteroptera</taxon>
        <taxon>Panheteroptera</taxon>
        <taxon>Cimicomorpha</taxon>
        <taxon>Miridae</taxon>
        <taxon>Dicyphina</taxon>
        <taxon>Nesidiocoris</taxon>
    </lineage>
</organism>
<reference evidence="2 3" key="1">
    <citation type="submission" date="2023-09" db="EMBL/GenBank/DDBJ databases">
        <title>Nesidiocoris tenuis whole genome shotgun sequence.</title>
        <authorList>
            <person name="Shibata T."/>
            <person name="Shimoda M."/>
            <person name="Kobayashi T."/>
            <person name="Uehara T."/>
        </authorList>
    </citation>
    <scope>NUCLEOTIDE SEQUENCE [LARGE SCALE GENOMIC DNA]</scope>
    <source>
        <strain evidence="2 3">Japan</strain>
    </source>
</reference>
<proteinExistence type="predicted"/>